<dbReference type="GO" id="GO:0043240">
    <property type="term" value="C:Fanconi anaemia nuclear complex"/>
    <property type="evidence" value="ECO:0007669"/>
    <property type="project" value="InterPro"/>
</dbReference>
<organism evidence="4 5">
    <name type="scientific">Acanthosepion pharaonis</name>
    <name type="common">Pharaoh cuttlefish</name>
    <name type="synonym">Sepia pharaonis</name>
    <dbReference type="NCBI Taxonomy" id="158019"/>
    <lineage>
        <taxon>Eukaryota</taxon>
        <taxon>Metazoa</taxon>
        <taxon>Spiralia</taxon>
        <taxon>Lophotrochozoa</taxon>
        <taxon>Mollusca</taxon>
        <taxon>Cephalopoda</taxon>
        <taxon>Coleoidea</taxon>
        <taxon>Decapodiformes</taxon>
        <taxon>Sepiida</taxon>
        <taxon>Sepiina</taxon>
        <taxon>Sepiidae</taxon>
        <taxon>Acanthosepion</taxon>
    </lineage>
</organism>
<evidence type="ECO:0000313" key="4">
    <source>
        <dbReference type="EMBL" id="CAE1301926.1"/>
    </source>
</evidence>
<reference evidence="4" key="1">
    <citation type="submission" date="2021-01" db="EMBL/GenBank/DDBJ databases">
        <authorList>
            <person name="Li R."/>
            <person name="Bekaert M."/>
        </authorList>
    </citation>
    <scope>NUCLEOTIDE SEQUENCE</scope>
    <source>
        <strain evidence="4">Farmed</strain>
    </source>
</reference>
<proteinExistence type="predicted"/>
<comment type="caution">
    <text evidence="4">The sequence shown here is derived from an EMBL/GenBank/DDBJ whole genome shotgun (WGS) entry which is preliminary data.</text>
</comment>
<evidence type="ECO:0000259" key="1">
    <source>
        <dbReference type="Pfam" id="PF15865"/>
    </source>
</evidence>
<feature type="domain" description="Fanconi anaemia group A protein arcN subdomain" evidence="3">
    <location>
        <begin position="618"/>
        <end position="856"/>
    </location>
</feature>
<dbReference type="InterPro" id="IPR055386">
    <property type="entry name" value="FANCA_helical"/>
</dbReference>
<dbReference type="InterPro" id="IPR003516">
    <property type="entry name" value="FANCA"/>
</dbReference>
<dbReference type="OrthoDB" id="2287188at2759"/>
<dbReference type="InterPro" id="IPR031729">
    <property type="entry name" value="Fanconi_A_N"/>
</dbReference>
<keyword evidence="5" id="KW-1185">Reference proteome</keyword>
<protein>
    <submittedName>
        <fullName evidence="4">FANCA</fullName>
    </submittedName>
</protein>
<dbReference type="Pfam" id="PF24783">
    <property type="entry name" value="FANCA_arcN"/>
    <property type="match status" value="1"/>
</dbReference>
<dbReference type="PANTHER" id="PTHR12047:SF2">
    <property type="entry name" value="FANCONI ANEMIA GROUP A PROTEIN"/>
    <property type="match status" value="1"/>
</dbReference>
<feature type="domain" description="Fanconi anaemia group A protein N-terminal" evidence="1">
    <location>
        <begin position="156"/>
        <end position="484"/>
    </location>
</feature>
<dbReference type="Proteomes" id="UP000597762">
    <property type="component" value="Unassembled WGS sequence"/>
</dbReference>
<dbReference type="GO" id="GO:0036297">
    <property type="term" value="P:interstrand cross-link repair"/>
    <property type="evidence" value="ECO:0007669"/>
    <property type="project" value="InterPro"/>
</dbReference>
<evidence type="ECO:0000259" key="2">
    <source>
        <dbReference type="Pfam" id="PF24781"/>
    </source>
</evidence>
<evidence type="ECO:0000259" key="3">
    <source>
        <dbReference type="Pfam" id="PF24783"/>
    </source>
</evidence>
<dbReference type="EMBL" id="CAHIKZ030003576">
    <property type="protein sequence ID" value="CAE1301926.1"/>
    <property type="molecule type" value="Genomic_DNA"/>
</dbReference>
<gene>
    <name evidence="4" type="ORF">SPHA_54686</name>
</gene>
<dbReference type="InterPro" id="IPR055387">
    <property type="entry name" value="FANCA_arcN"/>
</dbReference>
<dbReference type="Pfam" id="PF24781">
    <property type="entry name" value="FANCA_helical"/>
    <property type="match status" value="1"/>
</dbReference>
<sequence length="1378" mass="156645">MERNEGVDSLRQLLVNRREKAEEAESCGDGSLQHEAYQMISYHQNVGNTFEQVMADLNYPKGDKPAEVTNQVSICIEWLHNEASQNNSSLGLTSSDFSARKIVEISKDGKLKGSQDLLNIDKSNLLKIIIGVIHSMKESFDTTFFLKYICSQISHLPLEVLWTLHTHNVMTLDIYLQHKVLDSSVCQVISSAIIRLCNSSDPDTLEKRKDIVKVIFGVLVNEAFPLNSNQLSFSVYKEAQKILDLLISSISELNENETLSLLPIELAAEYKLINRDALHKTCVQQLTFLLGHKPSFTVSDAIKKQDQWTYSKLSPLKKALFKQFLIVLDANCVLNIIKNILESEEFNWKCVLSFAATYLICFREAPALLKNYINDTLKYGIDSAEIDSTIIAFLFARQGCYEGPYVFGTYPDWFEFTFGSPTKSLANTRKSFTFLMKFLSDLVPYESAIHLKAHLIKPPFIPALCKPIFAEYSTLAKTRLLDLKQPLSMSTVFLDSTDEIMDKKMKTKEAAEDVAKAVASYASSGKIPASVMEATIFRRPYFVGYFLPALLQPRALPQKPDVKMKFIKTLKDAGKIPLNIYNNYIKACKEQIESFKIDSVPMDEGESKTPNTNVSLIEKLQPLLDQFVEAVNNPCSTPPGVYGNKISECLSLLSECLKMVSPEWNSDQTPVTTCNTIVLDLKYPSLEEKHIQVVECLLNAASQAFLAVYTFSQPDYTWAFQFMQSLSIHVMLLPAFFFSLWRLALLECDKLSDEQVISLGGILSHVALCSQYLPQVQLEGHAECKELKGDFCKVLWESLLCSNQKQMRNVLKLSSAFLKTTFYSLSELTDSKIDFVPEHLVKKFVYLCERLYPETRFDANSNQCWREEVIIYKSDAFAVLKNKYQLTLKDWLSLELSVDPEWDSICLRERRLYQNWMLLQYQNLEEDGQNVREICSTIFRSLLDAIFESSNEQKFQNCSKCHQDFAGQKNKFRNKHEIFLMLQKSLKQLMVQNQEYSNQVPWLLKELEAITNIDSCPDKQRVMVNALIGSELMLGLPAHLLFTDCSSVSPSESAVNALITIINTILKDHLNEGFSLSNNFTLHIFQGLVSVKDILSSNCLQRLVHSCPLLWSSFLIHGESWGYNQVFSDLDSNNLSKMLRFISILWEHKDWWKDRHLIAEIPVNLCAASLASIMIEQNVILKENELQHLGKEISCASFVCLLSKVAQYILNYRTVPPSLLKSAGQMLITSPWLFLSLSKEPVPSHLENTACILPVSSLTFRCIVVFRVLMEGCDLKSVSDLMCNDSFLGILLEFHQEITELYDKTEGPKKDALSEHILYCSHLKPLTMHDILNVAGFVKKIISGVSLHALQQTNPKIWQSSDLDIQQVFKERLQGNCD</sequence>
<evidence type="ECO:0000313" key="5">
    <source>
        <dbReference type="Proteomes" id="UP000597762"/>
    </source>
</evidence>
<dbReference type="PANTHER" id="PTHR12047">
    <property type="entry name" value="FANCONI ANEMIA GROUP A PROTEIN"/>
    <property type="match status" value="1"/>
</dbReference>
<dbReference type="Pfam" id="PF15865">
    <property type="entry name" value="Fanconi_A_N"/>
    <property type="match status" value="1"/>
</dbReference>
<accession>A0A812DLZ4</accession>
<feature type="domain" description="Fanconi anaemia group A protein helical" evidence="2">
    <location>
        <begin position="509"/>
        <end position="588"/>
    </location>
</feature>
<name>A0A812DLZ4_ACAPH</name>